<dbReference type="AlphaFoldDB" id="A0AAN7VQS2"/>
<evidence type="ECO:0000256" key="8">
    <source>
        <dbReference type="ARBA" id="ARBA00023242"/>
    </source>
</evidence>
<feature type="region of interest" description="Disordered" evidence="10">
    <location>
        <begin position="601"/>
        <end position="656"/>
    </location>
</feature>
<comment type="caution">
    <text evidence="13">The sequence shown here is derived from an EMBL/GenBank/DDBJ whole genome shotgun (WGS) entry which is preliminary data.</text>
</comment>
<dbReference type="CDD" id="cd00130">
    <property type="entry name" value="PAS"/>
    <property type="match status" value="2"/>
</dbReference>
<protein>
    <recommendedName>
        <fullName evidence="15">Hypoxia-inducible factor 1-alpha</fullName>
    </recommendedName>
</protein>
<dbReference type="SMART" id="SM00086">
    <property type="entry name" value="PAC"/>
    <property type="match status" value="1"/>
</dbReference>
<dbReference type="GO" id="GO:0000977">
    <property type="term" value="F:RNA polymerase II transcription regulatory region sequence-specific DNA binding"/>
    <property type="evidence" value="ECO:0007669"/>
    <property type="project" value="TreeGrafter"/>
</dbReference>
<dbReference type="InterPro" id="IPR013655">
    <property type="entry name" value="PAS_fold_3"/>
</dbReference>
<keyword evidence="9" id="KW-0379">Hydroxylation</keyword>
<dbReference type="GO" id="GO:0071456">
    <property type="term" value="P:cellular response to hypoxia"/>
    <property type="evidence" value="ECO:0007669"/>
    <property type="project" value="TreeGrafter"/>
</dbReference>
<accession>A0AAN7VQS2</accession>
<dbReference type="PRINTS" id="PR00785">
    <property type="entry name" value="NCTRNSLOCATR"/>
</dbReference>
<proteinExistence type="predicted"/>
<keyword evidence="8" id="KW-0539">Nucleus</keyword>
<feature type="compositionally biased region" description="Basic and acidic residues" evidence="10">
    <location>
        <begin position="18"/>
        <end position="29"/>
    </location>
</feature>
<evidence type="ECO:0000256" key="10">
    <source>
        <dbReference type="SAM" id="MobiDB-lite"/>
    </source>
</evidence>
<keyword evidence="4" id="KW-0805">Transcription regulation</keyword>
<dbReference type="Pfam" id="PF23171">
    <property type="entry name" value="bHLH_HIF1A"/>
    <property type="match status" value="1"/>
</dbReference>
<evidence type="ECO:0000256" key="3">
    <source>
        <dbReference type="ARBA" id="ARBA00022843"/>
    </source>
</evidence>
<feature type="domain" description="PAS" evidence="11">
    <location>
        <begin position="96"/>
        <end position="159"/>
    </location>
</feature>
<evidence type="ECO:0000313" key="13">
    <source>
        <dbReference type="EMBL" id="KAK5649136.1"/>
    </source>
</evidence>
<dbReference type="SUPFAM" id="SSF47459">
    <property type="entry name" value="HLH, helix-loop-helix DNA-binding domain"/>
    <property type="match status" value="1"/>
</dbReference>
<dbReference type="Gene3D" id="3.30.450.20">
    <property type="entry name" value="PAS domain"/>
    <property type="match status" value="2"/>
</dbReference>
<keyword evidence="6" id="KW-0010">Activator</keyword>
<evidence type="ECO:0000256" key="1">
    <source>
        <dbReference type="ARBA" id="ARBA00004123"/>
    </source>
</evidence>
<dbReference type="PROSITE" id="PS50888">
    <property type="entry name" value="BHLH"/>
    <property type="match status" value="1"/>
</dbReference>
<keyword evidence="5" id="KW-0238">DNA-binding</keyword>
<dbReference type="GO" id="GO:0000981">
    <property type="term" value="F:DNA-binding transcription factor activity, RNA polymerase II-specific"/>
    <property type="evidence" value="ECO:0007669"/>
    <property type="project" value="TreeGrafter"/>
</dbReference>
<dbReference type="SMART" id="SM00091">
    <property type="entry name" value="PAS"/>
    <property type="match status" value="2"/>
</dbReference>
<reference evidence="13 14" key="1">
    <citation type="journal article" date="2024" name="Insects">
        <title>An Improved Chromosome-Level Genome Assembly of the Firefly Pyrocoelia pectoralis.</title>
        <authorList>
            <person name="Fu X."/>
            <person name="Meyer-Rochow V.B."/>
            <person name="Ballantyne L."/>
            <person name="Zhu X."/>
        </authorList>
    </citation>
    <scope>NUCLEOTIDE SEQUENCE [LARGE SCALE GENOMIC DNA]</scope>
    <source>
        <strain evidence="13">XCY_ONT2</strain>
    </source>
</reference>
<sequence length="799" mass="89581">MDVKGKPAMKDKRKNNEKRKEKSRDAARCRRSRETEIFTDLANMLPLPKDQITQLDKASVMRLAISYLRVRDMVNLVPHTEKPKRKQKIQDESVFLKSLEGFLLVLSPEGDFIYLSENVSDYIGITQIDLMGQNIYEYSHPCDHDEIKEMLVNKAHQSSDVSKSFFIRLKCTLTNKGRSVNLKSATYKVIHCTGHTVHCDENTKEKSNLQHCLIAVGQPIPHPSNIEAPLGRNIFLSKHSLDMKFTFADDIMMEFLGYNSDDLIGQSFYDYHHAMDSDSICSAFKCLFSKGQCETGRYRFLAKTGGYVWVLTQATLIYDKIQKPLSVVCVNYVISGIECENEIYSSSQAAACVKSESSEEETDVIIREEIPEITITPPEVVIPRNLLEPTSPAPTPRPQTATSKIFAPRTEEMSKGFLMFSDEEPGLTMLKDEPDDLTHLAPVAGDVCVPLEDHPFLSDMLDDFLLRDNFGPLLTDEPTDPFISYRDSCDPSPQLLSPNLSKHSDSSMESLNSPSGSLGDEDHMSTFMTLQMDEEDPELIMKAPYIPMNIGDDLPLLMSDDLIWNPNSNDKNNSHSKGPDINSSLAQLLCSNVNKSRKVNDHGGGLIEDNALQDVQNKDTSWKQKRLERSNSNKRSNGSPYNISNKRCKNEPEEKMSSELLQQLMSNNTQRGRPKGKSNWLLDSGQKATCISQPSDSVLMNLLDEPINEIDTNQSHDKLIGGQYHILLNKTLSKSPPPQTKLITRQLSKGSMSLLDPDAASVTSFLDLTQQDFEVNAPVNSLLLQGEDLLIALEMNGAL</sequence>
<feature type="compositionally biased region" description="Polar residues" evidence="10">
    <location>
        <begin position="494"/>
        <end position="516"/>
    </location>
</feature>
<dbReference type="GO" id="GO:0046983">
    <property type="term" value="F:protein dimerization activity"/>
    <property type="evidence" value="ECO:0007669"/>
    <property type="project" value="InterPro"/>
</dbReference>
<dbReference type="PROSITE" id="PS50112">
    <property type="entry name" value="PAS"/>
    <property type="match status" value="2"/>
</dbReference>
<feature type="domain" description="PAS" evidence="11">
    <location>
        <begin position="240"/>
        <end position="291"/>
    </location>
</feature>
<dbReference type="Proteomes" id="UP001329430">
    <property type="component" value="Chromosome 2"/>
</dbReference>
<feature type="compositionally biased region" description="Basic and acidic residues" evidence="10">
    <location>
        <begin position="1"/>
        <end position="10"/>
    </location>
</feature>
<dbReference type="PANTHER" id="PTHR23043">
    <property type="entry name" value="HYPOXIA-INDUCIBLE FACTOR 1 ALPHA"/>
    <property type="match status" value="1"/>
</dbReference>
<dbReference type="Gene3D" id="4.10.280.10">
    <property type="entry name" value="Helix-loop-helix DNA-binding domain"/>
    <property type="match status" value="1"/>
</dbReference>
<feature type="domain" description="BHLH" evidence="12">
    <location>
        <begin position="18"/>
        <end position="71"/>
    </location>
</feature>
<dbReference type="FunFam" id="3.30.450.20:FF:000015">
    <property type="entry name" value="Hypoxia-inducible factor 1-alpha isoform 1"/>
    <property type="match status" value="1"/>
</dbReference>
<dbReference type="NCBIfam" id="TIGR00229">
    <property type="entry name" value="sensory_box"/>
    <property type="match status" value="1"/>
</dbReference>
<dbReference type="Pfam" id="PF08447">
    <property type="entry name" value="PAS_3"/>
    <property type="match status" value="1"/>
</dbReference>
<evidence type="ECO:0000259" key="12">
    <source>
        <dbReference type="PROSITE" id="PS50888"/>
    </source>
</evidence>
<dbReference type="InterPro" id="IPR001067">
    <property type="entry name" value="Nuc_translocat"/>
</dbReference>
<organism evidence="13 14">
    <name type="scientific">Pyrocoelia pectoralis</name>
    <dbReference type="NCBI Taxonomy" id="417401"/>
    <lineage>
        <taxon>Eukaryota</taxon>
        <taxon>Metazoa</taxon>
        <taxon>Ecdysozoa</taxon>
        <taxon>Arthropoda</taxon>
        <taxon>Hexapoda</taxon>
        <taxon>Insecta</taxon>
        <taxon>Pterygota</taxon>
        <taxon>Neoptera</taxon>
        <taxon>Endopterygota</taxon>
        <taxon>Coleoptera</taxon>
        <taxon>Polyphaga</taxon>
        <taxon>Elateriformia</taxon>
        <taxon>Elateroidea</taxon>
        <taxon>Lampyridae</taxon>
        <taxon>Lampyrinae</taxon>
        <taxon>Pyrocoelia</taxon>
    </lineage>
</organism>
<dbReference type="InterPro" id="IPR011598">
    <property type="entry name" value="bHLH_dom"/>
</dbReference>
<dbReference type="InterPro" id="IPR036638">
    <property type="entry name" value="HLH_DNA-bd_sf"/>
</dbReference>
<dbReference type="Pfam" id="PF00989">
    <property type="entry name" value="PAS"/>
    <property type="match status" value="1"/>
</dbReference>
<dbReference type="FunFam" id="3.30.450.20:FF:000101">
    <property type="entry name" value="Similar, isoform B"/>
    <property type="match status" value="1"/>
</dbReference>
<evidence type="ECO:0000256" key="6">
    <source>
        <dbReference type="ARBA" id="ARBA00023159"/>
    </source>
</evidence>
<evidence type="ECO:0000256" key="7">
    <source>
        <dbReference type="ARBA" id="ARBA00023163"/>
    </source>
</evidence>
<dbReference type="GO" id="GO:0005634">
    <property type="term" value="C:nucleus"/>
    <property type="evidence" value="ECO:0007669"/>
    <property type="project" value="UniProtKB-SubCell"/>
</dbReference>
<evidence type="ECO:0000256" key="9">
    <source>
        <dbReference type="ARBA" id="ARBA00023278"/>
    </source>
</evidence>
<name>A0AAN7VQS2_9COLE</name>
<dbReference type="SUPFAM" id="SSF55785">
    <property type="entry name" value="PYP-like sensor domain (PAS domain)"/>
    <property type="match status" value="2"/>
</dbReference>
<dbReference type="InterPro" id="IPR000014">
    <property type="entry name" value="PAS"/>
</dbReference>
<feature type="compositionally biased region" description="Basic and acidic residues" evidence="10">
    <location>
        <begin position="616"/>
        <end position="631"/>
    </location>
</feature>
<gene>
    <name evidence="13" type="ORF">RI129_004028</name>
</gene>
<dbReference type="FunFam" id="4.10.280.10:FF:000076">
    <property type="entry name" value="hypoxia-inducible factor 3-alpha isoform X1"/>
    <property type="match status" value="1"/>
</dbReference>
<dbReference type="CDD" id="cd11433">
    <property type="entry name" value="bHLH-PAS_HIF"/>
    <property type="match status" value="1"/>
</dbReference>
<dbReference type="GO" id="GO:0005667">
    <property type="term" value="C:transcription regulator complex"/>
    <property type="evidence" value="ECO:0007669"/>
    <property type="project" value="InterPro"/>
</dbReference>
<dbReference type="GO" id="GO:0045944">
    <property type="term" value="P:positive regulation of transcription by RNA polymerase II"/>
    <property type="evidence" value="ECO:0007669"/>
    <property type="project" value="UniProtKB-ARBA"/>
</dbReference>
<dbReference type="EMBL" id="JAVRBK010000002">
    <property type="protein sequence ID" value="KAK5649136.1"/>
    <property type="molecule type" value="Genomic_DNA"/>
</dbReference>
<evidence type="ECO:0008006" key="15">
    <source>
        <dbReference type="Google" id="ProtNLM"/>
    </source>
</evidence>
<evidence type="ECO:0000259" key="11">
    <source>
        <dbReference type="PROSITE" id="PS50112"/>
    </source>
</evidence>
<dbReference type="InterPro" id="IPR001610">
    <property type="entry name" value="PAC"/>
</dbReference>
<dbReference type="GO" id="GO:0005737">
    <property type="term" value="C:cytoplasm"/>
    <property type="evidence" value="ECO:0007669"/>
    <property type="project" value="InterPro"/>
</dbReference>
<keyword evidence="14" id="KW-1185">Reference proteome</keyword>
<feature type="region of interest" description="Disordered" evidence="10">
    <location>
        <begin position="482"/>
        <end position="522"/>
    </location>
</feature>
<dbReference type="InterPro" id="IPR035965">
    <property type="entry name" value="PAS-like_dom_sf"/>
</dbReference>
<evidence type="ECO:0000256" key="2">
    <source>
        <dbReference type="ARBA" id="ARBA00022737"/>
    </source>
</evidence>
<dbReference type="PANTHER" id="PTHR23043:SF17">
    <property type="entry name" value="PROTEIN SIMILAR"/>
    <property type="match status" value="1"/>
</dbReference>
<keyword evidence="3" id="KW-0832">Ubl conjugation</keyword>
<dbReference type="InterPro" id="IPR013767">
    <property type="entry name" value="PAS_fold"/>
</dbReference>
<keyword evidence="7" id="KW-0804">Transcription</keyword>
<evidence type="ECO:0000256" key="5">
    <source>
        <dbReference type="ARBA" id="ARBA00023125"/>
    </source>
</evidence>
<evidence type="ECO:0000256" key="4">
    <source>
        <dbReference type="ARBA" id="ARBA00023015"/>
    </source>
</evidence>
<dbReference type="SMART" id="SM00353">
    <property type="entry name" value="HLH"/>
    <property type="match status" value="1"/>
</dbReference>
<comment type="subcellular location">
    <subcellularLocation>
        <location evidence="1">Nucleus</location>
    </subcellularLocation>
</comment>
<keyword evidence="2" id="KW-0677">Repeat</keyword>
<feature type="region of interest" description="Disordered" evidence="10">
    <location>
        <begin position="1"/>
        <end position="29"/>
    </location>
</feature>
<evidence type="ECO:0000313" key="14">
    <source>
        <dbReference type="Proteomes" id="UP001329430"/>
    </source>
</evidence>
<feature type="compositionally biased region" description="Polar residues" evidence="10">
    <location>
        <begin position="633"/>
        <end position="645"/>
    </location>
</feature>